<dbReference type="AlphaFoldDB" id="D4YQT5"/>
<reference evidence="1 2" key="1">
    <citation type="submission" date="2010-04" db="EMBL/GenBank/DDBJ databases">
        <authorList>
            <person name="Qin X."/>
            <person name="Bachman B."/>
            <person name="Battles P."/>
            <person name="Bell A."/>
            <person name="Bess C."/>
            <person name="Bickham C."/>
            <person name="Chaboub L."/>
            <person name="Chen D."/>
            <person name="Coyle M."/>
            <person name="Deiros D.R."/>
            <person name="Dinh H."/>
            <person name="Forbes L."/>
            <person name="Fowler G."/>
            <person name="Francisco L."/>
            <person name="Fu Q."/>
            <person name="Gubbala S."/>
            <person name="Hale W."/>
            <person name="Han Y."/>
            <person name="Hemphill L."/>
            <person name="Highlander S.K."/>
            <person name="Hirani K."/>
            <person name="Hogues M."/>
            <person name="Jackson L."/>
            <person name="Jakkamsetti A."/>
            <person name="Javaid M."/>
            <person name="Jiang H."/>
            <person name="Korchina V."/>
            <person name="Kovar C."/>
            <person name="Lara F."/>
            <person name="Lee S."/>
            <person name="Mata R."/>
            <person name="Mathew T."/>
            <person name="Moen C."/>
            <person name="Morales K."/>
            <person name="Munidasa M."/>
            <person name="Nazareth L."/>
            <person name="Ngo R."/>
            <person name="Nguyen L."/>
            <person name="Okwuonu G."/>
            <person name="Ongeri F."/>
            <person name="Patil S."/>
            <person name="Petrosino J."/>
            <person name="Pham C."/>
            <person name="Pham P."/>
            <person name="Pu L.-L."/>
            <person name="Puazo M."/>
            <person name="Raj R."/>
            <person name="Reid J."/>
            <person name="Rouhana J."/>
            <person name="Saada N."/>
            <person name="Shang Y."/>
            <person name="Simmons D."/>
            <person name="Thornton R."/>
            <person name="Warren J."/>
            <person name="Weissenberger G."/>
            <person name="Zhang J."/>
            <person name="Zhang L."/>
            <person name="Zhou C."/>
            <person name="Zhu D."/>
            <person name="Muzny D."/>
            <person name="Worley K."/>
            <person name="Gibbs R."/>
        </authorList>
    </citation>
    <scope>NUCLEOTIDE SEQUENCE [LARGE SCALE GENOMIC DNA]</scope>
    <source>
        <strain evidence="1 2">ATCC 49030</strain>
    </source>
</reference>
<dbReference type="EMBL" id="ADNU01000078">
    <property type="protein sequence ID" value="EFG46427.1"/>
    <property type="molecule type" value="Genomic_DNA"/>
</dbReference>
<comment type="caution">
    <text evidence="1">The sequence shown here is derived from an EMBL/GenBank/DDBJ whole genome shotgun (WGS) entry which is preliminary data.</text>
</comment>
<sequence length="253" mass="27680">MHHMNDLDPLIVSLTGSVTLSAPIVSAIESGELEPEGAFARFSGTCHALAPQWFDSNQLQAHEAFWCFDDGAQIDQTISGELAWFQTGVYTSSVALQSVPLLVHAAGEAVQQLGTSSFDSIRVQVPHARCGFGEKAIQQLVDQFSALANVRSAVEVHAQLMCRRHHKRWTSEATAWFDNTYLVPLALQNLEMAQDRVNPDNRWALRQAQSLCTAVFSAPEWSLSLASTIAVLMVEATRATCTNGTLIVEVKRG</sequence>
<dbReference type="Proteomes" id="UP000005714">
    <property type="component" value="Unassembled WGS sequence"/>
</dbReference>
<accession>D4YQT5</accession>
<organism evidence="1 2">
    <name type="scientific">Brevibacterium mcbrellneri ATCC 49030</name>
    <dbReference type="NCBI Taxonomy" id="585530"/>
    <lineage>
        <taxon>Bacteria</taxon>
        <taxon>Bacillati</taxon>
        <taxon>Actinomycetota</taxon>
        <taxon>Actinomycetes</taxon>
        <taxon>Micrococcales</taxon>
        <taxon>Brevibacteriaceae</taxon>
        <taxon>Brevibacterium</taxon>
    </lineage>
</organism>
<protein>
    <submittedName>
        <fullName evidence="1">Uncharacterized protein</fullName>
    </submittedName>
</protein>
<gene>
    <name evidence="1" type="ORF">HMPREF0183_2295</name>
</gene>
<evidence type="ECO:0000313" key="2">
    <source>
        <dbReference type="Proteomes" id="UP000005714"/>
    </source>
</evidence>
<evidence type="ECO:0000313" key="1">
    <source>
        <dbReference type="EMBL" id="EFG46427.1"/>
    </source>
</evidence>
<proteinExistence type="predicted"/>
<name>D4YQT5_9MICO</name>
<keyword evidence="2" id="KW-1185">Reference proteome</keyword>